<dbReference type="EMBL" id="GBXM01029527">
    <property type="protein sequence ID" value="JAH79050.1"/>
    <property type="molecule type" value="Transcribed_RNA"/>
</dbReference>
<protein>
    <submittedName>
        <fullName evidence="1">Uncharacterized protein</fullName>
    </submittedName>
</protein>
<evidence type="ECO:0000313" key="1">
    <source>
        <dbReference type="EMBL" id="JAH79050.1"/>
    </source>
</evidence>
<accession>A0A0E9VNR4</accession>
<reference evidence="1" key="2">
    <citation type="journal article" date="2015" name="Fish Shellfish Immunol.">
        <title>Early steps in the European eel (Anguilla anguilla)-Vibrio vulnificus interaction in the gills: Role of the RtxA13 toxin.</title>
        <authorList>
            <person name="Callol A."/>
            <person name="Pajuelo D."/>
            <person name="Ebbesson L."/>
            <person name="Teles M."/>
            <person name="MacKenzie S."/>
            <person name="Amaro C."/>
        </authorList>
    </citation>
    <scope>NUCLEOTIDE SEQUENCE</scope>
</reference>
<organism evidence="1">
    <name type="scientific">Anguilla anguilla</name>
    <name type="common">European freshwater eel</name>
    <name type="synonym">Muraena anguilla</name>
    <dbReference type="NCBI Taxonomy" id="7936"/>
    <lineage>
        <taxon>Eukaryota</taxon>
        <taxon>Metazoa</taxon>
        <taxon>Chordata</taxon>
        <taxon>Craniata</taxon>
        <taxon>Vertebrata</taxon>
        <taxon>Euteleostomi</taxon>
        <taxon>Actinopterygii</taxon>
        <taxon>Neopterygii</taxon>
        <taxon>Teleostei</taxon>
        <taxon>Anguilliformes</taxon>
        <taxon>Anguillidae</taxon>
        <taxon>Anguilla</taxon>
    </lineage>
</organism>
<dbReference type="AlphaFoldDB" id="A0A0E9VNR4"/>
<name>A0A0E9VNR4_ANGAN</name>
<proteinExistence type="predicted"/>
<reference evidence="1" key="1">
    <citation type="submission" date="2014-11" db="EMBL/GenBank/DDBJ databases">
        <authorList>
            <person name="Amaro Gonzalez C."/>
        </authorList>
    </citation>
    <scope>NUCLEOTIDE SEQUENCE</scope>
</reference>
<sequence length="34" mass="3853">MCKSFGPVKANALISMGYTIFKKYNNIHCICIDK</sequence>